<dbReference type="Pfam" id="PF00089">
    <property type="entry name" value="Trypsin"/>
    <property type="match status" value="1"/>
</dbReference>
<protein>
    <recommendedName>
        <fullName evidence="5">Peptidase S1 domain-containing protein</fullName>
    </recommendedName>
</protein>
<evidence type="ECO:0000256" key="3">
    <source>
        <dbReference type="ARBA" id="ARBA00023180"/>
    </source>
</evidence>
<evidence type="ECO:0000259" key="5">
    <source>
        <dbReference type="PROSITE" id="PS50240"/>
    </source>
</evidence>
<name>A0A6L2PUW2_COPFO</name>
<reference evidence="7" key="1">
    <citation type="submission" date="2020-01" db="EMBL/GenBank/DDBJ databases">
        <title>Draft genome sequence of the Termite Coptotermes fromosanus.</title>
        <authorList>
            <person name="Itakura S."/>
            <person name="Yosikawa Y."/>
            <person name="Umezawa K."/>
        </authorList>
    </citation>
    <scope>NUCLEOTIDE SEQUENCE [LARGE SCALE GENOMIC DNA]</scope>
</reference>
<dbReference type="InterPro" id="IPR001314">
    <property type="entry name" value="Peptidase_S1A"/>
</dbReference>
<dbReference type="InterPro" id="IPR018114">
    <property type="entry name" value="TRYPSIN_HIS"/>
</dbReference>
<feature type="domain" description="Peptidase S1" evidence="5">
    <location>
        <begin position="61"/>
        <end position="302"/>
    </location>
</feature>
<evidence type="ECO:0000313" key="7">
    <source>
        <dbReference type="Proteomes" id="UP000502823"/>
    </source>
</evidence>
<dbReference type="InParanoid" id="A0A6L2PUW2"/>
<dbReference type="InterPro" id="IPR043504">
    <property type="entry name" value="Peptidase_S1_PA_chymotrypsin"/>
</dbReference>
<dbReference type="OrthoDB" id="6339452at2759"/>
<keyword evidence="2" id="KW-1015">Disulfide bond</keyword>
<dbReference type="SUPFAM" id="SSF50494">
    <property type="entry name" value="Trypsin-like serine proteases"/>
    <property type="match status" value="1"/>
</dbReference>
<dbReference type="PRINTS" id="PR00722">
    <property type="entry name" value="CHYMOTRYPSIN"/>
</dbReference>
<dbReference type="InterPro" id="IPR001254">
    <property type="entry name" value="Trypsin_dom"/>
</dbReference>
<proteinExistence type="inferred from homology"/>
<gene>
    <name evidence="6" type="ORF">Cfor_01070</name>
</gene>
<organism evidence="6 7">
    <name type="scientific">Coptotermes formosanus</name>
    <name type="common">Formosan subterranean termite</name>
    <dbReference type="NCBI Taxonomy" id="36987"/>
    <lineage>
        <taxon>Eukaryota</taxon>
        <taxon>Metazoa</taxon>
        <taxon>Ecdysozoa</taxon>
        <taxon>Arthropoda</taxon>
        <taxon>Hexapoda</taxon>
        <taxon>Insecta</taxon>
        <taxon>Pterygota</taxon>
        <taxon>Neoptera</taxon>
        <taxon>Polyneoptera</taxon>
        <taxon>Dictyoptera</taxon>
        <taxon>Blattodea</taxon>
        <taxon>Blattoidea</taxon>
        <taxon>Termitoidae</taxon>
        <taxon>Rhinotermitidae</taxon>
        <taxon>Coptotermes</taxon>
    </lineage>
</organism>
<evidence type="ECO:0000256" key="1">
    <source>
        <dbReference type="ARBA" id="ARBA00022729"/>
    </source>
</evidence>
<dbReference type="CDD" id="cd00190">
    <property type="entry name" value="Tryp_SPc"/>
    <property type="match status" value="1"/>
</dbReference>
<keyword evidence="3" id="KW-0325">Glycoprotein</keyword>
<dbReference type="Gene3D" id="2.40.10.10">
    <property type="entry name" value="Trypsin-like serine proteases"/>
    <property type="match status" value="1"/>
</dbReference>
<dbReference type="SMART" id="SM00020">
    <property type="entry name" value="Tryp_SPc"/>
    <property type="match status" value="1"/>
</dbReference>
<evidence type="ECO:0000256" key="4">
    <source>
        <dbReference type="ARBA" id="ARBA00024195"/>
    </source>
</evidence>
<comment type="caution">
    <text evidence="6">The sequence shown here is derived from an EMBL/GenBank/DDBJ whole genome shotgun (WGS) entry which is preliminary data.</text>
</comment>
<dbReference type="EMBL" id="BLKM01005182">
    <property type="protein sequence ID" value="GFG33597.1"/>
    <property type="molecule type" value="Genomic_DNA"/>
</dbReference>
<evidence type="ECO:0000256" key="2">
    <source>
        <dbReference type="ARBA" id="ARBA00023157"/>
    </source>
</evidence>
<dbReference type="GO" id="GO:0006508">
    <property type="term" value="P:proteolysis"/>
    <property type="evidence" value="ECO:0007669"/>
    <property type="project" value="InterPro"/>
</dbReference>
<comment type="similarity">
    <text evidence="4">Belongs to the peptidase S1 family. CLIP subfamily.</text>
</comment>
<evidence type="ECO:0000313" key="6">
    <source>
        <dbReference type="EMBL" id="GFG33597.1"/>
    </source>
</evidence>
<keyword evidence="1" id="KW-0732">Signal</keyword>
<dbReference type="Proteomes" id="UP000502823">
    <property type="component" value="Unassembled WGS sequence"/>
</dbReference>
<sequence length="303" mass="33269">MPGMKIDFCNQAAGSYLHCSVFAVCEKYSQAVIQEEDSPVLTPGAGKNKVSTCGIVEVPLVVGGVQAGPREFPHMAIIGYGASESDISWMCGGTLVSDEWVLTAAHCSKSRDKGPAKWVRLGELNLEDSEDEAQPQDFTISEMIVHPAYKLPALYNDIALFKLSAKVEFSAYIRPACLQVEKHFKDTTGIAIGYGRMDYANDAQSKHLLKVTLDFVTNTDCSKYYKHDIGGRQIPEGIRDGQLCSGVLEGGKDTCQVVLEKPYCMYSVVGVTSFGKFCGFKNSPAIYTRVSSYIHWIESTVWK</sequence>
<dbReference type="InterPro" id="IPR009003">
    <property type="entry name" value="Peptidase_S1_PA"/>
</dbReference>
<dbReference type="FunFam" id="2.40.10.10:FF:000028">
    <property type="entry name" value="Serine protease easter"/>
    <property type="match status" value="1"/>
</dbReference>
<dbReference type="PANTHER" id="PTHR24258">
    <property type="entry name" value="SERINE PROTEASE-RELATED"/>
    <property type="match status" value="1"/>
</dbReference>
<dbReference type="PANTHER" id="PTHR24258:SF136">
    <property type="entry name" value="GH06673P-RELATED"/>
    <property type="match status" value="1"/>
</dbReference>
<accession>A0A6L2PUW2</accession>
<dbReference type="AlphaFoldDB" id="A0A6L2PUW2"/>
<keyword evidence="7" id="KW-1185">Reference proteome</keyword>
<dbReference type="GO" id="GO:0004252">
    <property type="term" value="F:serine-type endopeptidase activity"/>
    <property type="evidence" value="ECO:0007669"/>
    <property type="project" value="InterPro"/>
</dbReference>
<dbReference type="PROSITE" id="PS00134">
    <property type="entry name" value="TRYPSIN_HIS"/>
    <property type="match status" value="1"/>
</dbReference>
<dbReference type="PROSITE" id="PS50240">
    <property type="entry name" value="TRYPSIN_DOM"/>
    <property type="match status" value="1"/>
</dbReference>
<dbReference type="FunCoup" id="A0A6L2PUW2">
    <property type="interactions" value="6"/>
</dbReference>